<dbReference type="AlphaFoldDB" id="B5CZQ4"/>
<evidence type="ECO:0000256" key="5">
    <source>
        <dbReference type="ARBA" id="ARBA00022729"/>
    </source>
</evidence>
<keyword evidence="3 8" id="KW-1134">Transmembrane beta strand</keyword>
<dbReference type="Pfam" id="PF13715">
    <property type="entry name" value="CarbopepD_reg_2"/>
    <property type="match status" value="1"/>
</dbReference>
<dbReference type="InterPro" id="IPR008969">
    <property type="entry name" value="CarboxyPept-like_regulatory"/>
</dbReference>
<dbReference type="NCBIfam" id="TIGR04057">
    <property type="entry name" value="SusC_RagA_signa"/>
    <property type="match status" value="1"/>
</dbReference>
<protein>
    <submittedName>
        <fullName evidence="10">TonB-linked outer membrane protein, SusC/RagA family</fullName>
    </submittedName>
</protein>
<dbReference type="GO" id="GO:0009279">
    <property type="term" value="C:cell outer membrane"/>
    <property type="evidence" value="ECO:0007669"/>
    <property type="project" value="UniProtKB-SubCell"/>
</dbReference>
<keyword evidence="6 8" id="KW-0472">Membrane</keyword>
<dbReference type="GO" id="GO:0015344">
    <property type="term" value="F:siderophore uptake transmembrane transporter activity"/>
    <property type="evidence" value="ECO:0007669"/>
    <property type="project" value="TreeGrafter"/>
</dbReference>
<dbReference type="InterPro" id="IPR018247">
    <property type="entry name" value="EF_Hand_1_Ca_BS"/>
</dbReference>
<organism evidence="10 11">
    <name type="scientific">Phocaeicola plebeius (strain DSM 17135 / JCM 12973 / CCUG 54634 / M2)</name>
    <name type="common">Bacteroides plebeius</name>
    <dbReference type="NCBI Taxonomy" id="484018"/>
    <lineage>
        <taxon>Bacteria</taxon>
        <taxon>Pseudomonadati</taxon>
        <taxon>Bacteroidota</taxon>
        <taxon>Bacteroidia</taxon>
        <taxon>Bacteroidales</taxon>
        <taxon>Bacteroidaceae</taxon>
        <taxon>Phocaeicola</taxon>
    </lineage>
</organism>
<dbReference type="InterPro" id="IPR023997">
    <property type="entry name" value="TonB-dep_OMP_SusC/RagA_CS"/>
</dbReference>
<dbReference type="FunFam" id="2.60.40.1120:FF:000003">
    <property type="entry name" value="Outer membrane protein Omp121"/>
    <property type="match status" value="1"/>
</dbReference>
<dbReference type="Gene3D" id="2.170.130.10">
    <property type="entry name" value="TonB-dependent receptor, plug domain"/>
    <property type="match status" value="1"/>
</dbReference>
<dbReference type="NCBIfam" id="TIGR04056">
    <property type="entry name" value="OMP_RagA_SusC"/>
    <property type="match status" value="1"/>
</dbReference>
<feature type="domain" description="TonB-dependent receptor plug" evidence="9">
    <location>
        <begin position="149"/>
        <end position="258"/>
    </location>
</feature>
<comment type="subcellular location">
    <subcellularLocation>
        <location evidence="1 8">Cell outer membrane</location>
        <topology evidence="1 8">Multi-pass membrane protein</topology>
    </subcellularLocation>
</comment>
<reference evidence="10 11" key="2">
    <citation type="submission" date="2008-08" db="EMBL/GenBank/DDBJ databases">
        <authorList>
            <person name="Fulton L."/>
            <person name="Clifton S."/>
            <person name="Fulton B."/>
            <person name="Xu J."/>
            <person name="Minx P."/>
            <person name="Pepin K.H."/>
            <person name="Johnson M."/>
            <person name="Thiruvilangam P."/>
            <person name="Bhonagiri V."/>
            <person name="Nash W.E."/>
            <person name="Mardis E.R."/>
            <person name="Wilson R.K."/>
        </authorList>
    </citation>
    <scope>NUCLEOTIDE SEQUENCE [LARGE SCALE GENOMIC DNA]</scope>
    <source>
        <strain evidence="11">DSM 17135 / JCM 12973 / M2</strain>
    </source>
</reference>
<dbReference type="InterPro" id="IPR036942">
    <property type="entry name" value="Beta-barrel_TonB_sf"/>
</dbReference>
<reference evidence="10 11" key="1">
    <citation type="submission" date="2008-08" db="EMBL/GenBank/DDBJ databases">
        <title>Draft genome sequence of Bacteroides plebeius (DSM 17135).</title>
        <authorList>
            <person name="Sudarsanam P."/>
            <person name="Ley R."/>
            <person name="Guruge J."/>
            <person name="Turnbaugh P.J."/>
            <person name="Mahowald M."/>
            <person name="Liep D."/>
            <person name="Gordon J."/>
        </authorList>
    </citation>
    <scope>NUCLEOTIDE SEQUENCE [LARGE SCALE GENOMIC DNA]</scope>
    <source>
        <strain evidence="11">DSM 17135 / JCM 12973 / M2</strain>
    </source>
</reference>
<accession>B5CZQ4</accession>
<name>B5CZQ4_PHOPM</name>
<comment type="caution">
    <text evidence="10">The sequence shown here is derived from an EMBL/GenBank/DDBJ whole genome shotgun (WGS) entry which is preliminary data.</text>
</comment>
<dbReference type="Proteomes" id="UP000003452">
    <property type="component" value="Unassembled WGS sequence"/>
</dbReference>
<dbReference type="Gene3D" id="2.40.170.20">
    <property type="entry name" value="TonB-dependent receptor, beta-barrel domain"/>
    <property type="match status" value="1"/>
</dbReference>
<dbReference type="InterPro" id="IPR023996">
    <property type="entry name" value="TonB-dep_OMP_SusC/RagA"/>
</dbReference>
<dbReference type="InterPro" id="IPR037066">
    <property type="entry name" value="Plug_dom_sf"/>
</dbReference>
<keyword evidence="2 8" id="KW-0813">Transport</keyword>
<evidence type="ECO:0000256" key="7">
    <source>
        <dbReference type="ARBA" id="ARBA00023237"/>
    </source>
</evidence>
<dbReference type="EMBL" id="ABQC02000019">
    <property type="protein sequence ID" value="EDY95935.1"/>
    <property type="molecule type" value="Genomic_DNA"/>
</dbReference>
<dbReference type="PROSITE" id="PS00018">
    <property type="entry name" value="EF_HAND_1"/>
    <property type="match status" value="1"/>
</dbReference>
<evidence type="ECO:0000256" key="4">
    <source>
        <dbReference type="ARBA" id="ARBA00022692"/>
    </source>
</evidence>
<evidence type="ECO:0000256" key="8">
    <source>
        <dbReference type="PROSITE-ProRule" id="PRU01360"/>
    </source>
</evidence>
<dbReference type="Gene3D" id="2.60.40.1120">
    <property type="entry name" value="Carboxypeptidase-like, regulatory domain"/>
    <property type="match status" value="1"/>
</dbReference>
<dbReference type="HOGENOM" id="CLU_004317_1_1_10"/>
<comment type="similarity">
    <text evidence="8">Belongs to the TonB-dependent receptor family.</text>
</comment>
<evidence type="ECO:0000313" key="10">
    <source>
        <dbReference type="EMBL" id="EDY95935.1"/>
    </source>
</evidence>
<dbReference type="eggNOG" id="COG4206">
    <property type="taxonomic scope" value="Bacteria"/>
</dbReference>
<evidence type="ECO:0000256" key="6">
    <source>
        <dbReference type="ARBA" id="ARBA00023136"/>
    </source>
</evidence>
<keyword evidence="4 8" id="KW-0812">Transmembrane</keyword>
<evidence type="ECO:0000256" key="3">
    <source>
        <dbReference type="ARBA" id="ARBA00022452"/>
    </source>
</evidence>
<dbReference type="InterPro" id="IPR012910">
    <property type="entry name" value="Plug_dom"/>
</dbReference>
<gene>
    <name evidence="10" type="ORF">BACPLE_02220</name>
</gene>
<dbReference type="Pfam" id="PF07715">
    <property type="entry name" value="Plug"/>
    <property type="match status" value="1"/>
</dbReference>
<proteinExistence type="inferred from homology"/>
<evidence type="ECO:0000256" key="1">
    <source>
        <dbReference type="ARBA" id="ARBA00004571"/>
    </source>
</evidence>
<sequence>MIRSKNVNLKFNLMKNGFLKNSSQRVLFSAMMVSALVAGNVAPMHAEVTSVQSVLQSVSVKGQVLDAEGIPVIGASVLEKGTTNGVITDIDGNYSLNVSSKNAVVVISYIGYKTVELPASNPNLSKVILKEDTEVLDEVVVVGYGAQKKQTLTGSVTVVDEKMFQNKGTVSNPLSAMQGQVPGLRITRSSAAPGEEGWGISIRGAVSKNSVDPLLIIDGVPASSVSEMSQLSADDIESINFLKDASAAIYGAKAAGGVILVTTKRPDAGKAKIEYSGSFTRKIVGLQPRLMSLDEWADGVIQARTNDGYGEDDQWIRYAKLAKSLKGSWINLNGGDGSVPNPIPNAFIGVADFVFHDMNWTDVLWGNANSTQHNLSLSGGTDKSSYRLSLGYLNDQGTLQWGNNSNERYNVRLSNSFKISNRVSLDSNMAASRQHQVAPTQISAVLGVSIPQPGLPISTIDGKPYAWGGIHTPNWQVELGGDNRLTVTSMSVNEVLKINILEGLDFQGTVGYSTNTAMRDEQYLSIDWYQYDGTLIRNENSPYPAQEKSSYMKSASRTDNCTASAFLTYKKLLNEVHDLAVMGGVQYDYAAYDYSATKVMDVESAIESLNGKGQVYIDKVDKWEEAILSYFGRFNYNYKSKYMAELNARYDGSSKFLPENRWNFFWGASAGWRISEESFMEGIHDYVSELKLRASYGEVGNQSGIGRYDGIQLYNYKSNSGALLGTSKGTYVESAGLVSKVRTWERIYNYNLGLDFGFIGNRLTGTFELFMKKNNNMLISRLYPGVLGGTAPSTNTGKFMAKGYDGSLTWRDKIGEVNYHLGGTLTYMTNELIDGGEVVVEAGYNAALNGYPLNSIFGYRYMGKIQTDEQLMKYTQKYTGNNSVNMPANLRLGDHMYEDVNKDGKLTQDDLVFLGTDDPKLSFSFNFGFEWRGFDFNAVFQGVGDRTIYREIDAWKVPFKAIWLNTSNQSVGNVWSPETPNNYYPSYSNNNDINNYNYMASTWSVENGAYLRLKDIVLGYTFPKNLISKTGFLSNLRVYVAGADLWEKSYINDGWDPEATRKVENKQRYPFNRTITFGINATF</sequence>
<dbReference type="PROSITE" id="PS52016">
    <property type="entry name" value="TONB_DEPENDENT_REC_3"/>
    <property type="match status" value="1"/>
</dbReference>
<evidence type="ECO:0000259" key="9">
    <source>
        <dbReference type="Pfam" id="PF07715"/>
    </source>
</evidence>
<dbReference type="PANTHER" id="PTHR30069">
    <property type="entry name" value="TONB-DEPENDENT OUTER MEMBRANE RECEPTOR"/>
    <property type="match status" value="1"/>
</dbReference>
<dbReference type="GO" id="GO:0044718">
    <property type="term" value="P:siderophore transmembrane transport"/>
    <property type="evidence" value="ECO:0007669"/>
    <property type="project" value="TreeGrafter"/>
</dbReference>
<dbReference type="InterPro" id="IPR039426">
    <property type="entry name" value="TonB-dep_rcpt-like"/>
</dbReference>
<keyword evidence="7 8" id="KW-0998">Cell outer membrane</keyword>
<keyword evidence="5" id="KW-0732">Signal</keyword>
<dbReference type="SUPFAM" id="SSF56935">
    <property type="entry name" value="Porins"/>
    <property type="match status" value="1"/>
</dbReference>
<dbReference type="PANTHER" id="PTHR30069:SF29">
    <property type="entry name" value="HEMOGLOBIN AND HEMOGLOBIN-HAPTOGLOBIN-BINDING PROTEIN 1-RELATED"/>
    <property type="match status" value="1"/>
</dbReference>
<evidence type="ECO:0000256" key="2">
    <source>
        <dbReference type="ARBA" id="ARBA00022448"/>
    </source>
</evidence>
<evidence type="ECO:0000313" key="11">
    <source>
        <dbReference type="Proteomes" id="UP000003452"/>
    </source>
</evidence>
<dbReference type="SUPFAM" id="SSF49464">
    <property type="entry name" value="Carboxypeptidase regulatory domain-like"/>
    <property type="match status" value="1"/>
</dbReference>